<feature type="domain" description="VOC" evidence="1">
    <location>
        <begin position="2"/>
        <end position="124"/>
    </location>
</feature>
<dbReference type="InterPro" id="IPR037523">
    <property type="entry name" value="VOC_core"/>
</dbReference>
<dbReference type="KEGG" id="yrh:AABB31_22085"/>
<dbReference type="EMBL" id="CP151767">
    <property type="protein sequence ID" value="WZU67568.1"/>
    <property type="molecule type" value="Genomic_DNA"/>
</dbReference>
<dbReference type="CDD" id="cd07264">
    <property type="entry name" value="VOC_like"/>
    <property type="match status" value="1"/>
</dbReference>
<dbReference type="Proteomes" id="UP001470809">
    <property type="component" value="Chromosome"/>
</dbReference>
<dbReference type="PROSITE" id="PS51819">
    <property type="entry name" value="VOC"/>
    <property type="match status" value="1"/>
</dbReference>
<proteinExistence type="predicted"/>
<organism evidence="2 3">
    <name type="scientific">Yoonia rhodophyticola</name>
    <dbReference type="NCBI Taxonomy" id="3137370"/>
    <lineage>
        <taxon>Bacteria</taxon>
        <taxon>Pseudomonadati</taxon>
        <taxon>Pseudomonadota</taxon>
        <taxon>Alphaproteobacteria</taxon>
        <taxon>Rhodobacterales</taxon>
        <taxon>Paracoccaceae</taxon>
        <taxon>Yoonia</taxon>
    </lineage>
</organism>
<evidence type="ECO:0000313" key="3">
    <source>
        <dbReference type="Proteomes" id="UP001470809"/>
    </source>
</evidence>
<accession>A0AAN0MDB6</accession>
<dbReference type="PANTHER" id="PTHR36503">
    <property type="entry name" value="BLR2520 PROTEIN"/>
    <property type="match status" value="1"/>
</dbReference>
<dbReference type="InterPro" id="IPR029068">
    <property type="entry name" value="Glyas_Bleomycin-R_OHBP_Dase"/>
</dbReference>
<dbReference type="RefSeq" id="WP_342076879.1">
    <property type="nucleotide sequence ID" value="NZ_CP151767.2"/>
</dbReference>
<reference evidence="2 3" key="2">
    <citation type="submission" date="2024-08" db="EMBL/GenBank/DDBJ databases">
        <title>Phylogenomic analyses of a clade within the roseobacter group suggest taxonomic reassignments of species of the genera Aestuariivita, Citreicella, Loktanella, Nautella, Pelagibaca, Ruegeria, Thalassobius, Thiobacimonas and Tropicibacter, and the proposal o.</title>
        <authorList>
            <person name="Jeon C.O."/>
        </authorList>
    </citation>
    <scope>NUCLEOTIDE SEQUENCE [LARGE SCALE GENOMIC DNA]</scope>
    <source>
        <strain evidence="2 3">SS1-5</strain>
    </source>
</reference>
<evidence type="ECO:0000313" key="2">
    <source>
        <dbReference type="EMBL" id="WZU67568.1"/>
    </source>
</evidence>
<gene>
    <name evidence="2" type="ORF">AABB31_22085</name>
</gene>
<protein>
    <submittedName>
        <fullName evidence="2">VOC family protein</fullName>
    </submittedName>
</protein>
<dbReference type="InterPro" id="IPR004360">
    <property type="entry name" value="Glyas_Fos-R_dOase_dom"/>
</dbReference>
<evidence type="ECO:0000259" key="1">
    <source>
        <dbReference type="PROSITE" id="PS51819"/>
    </source>
</evidence>
<name>A0AAN0MDB6_9RHOB</name>
<dbReference type="PANTHER" id="PTHR36503:SF1">
    <property type="entry name" value="BLR2520 PROTEIN"/>
    <property type="match status" value="1"/>
</dbReference>
<dbReference type="AlphaFoldDB" id="A0AAN0MDB6"/>
<sequence>MQFRYTILYVADVPASLTFYQAAFGFEIAFLHAGKDYGELKTGETKLAFAAKDLIRQQGRAPQAQSPATPAFGLSFETSDIAADLARAVSAGATLEHQVKEEPWGQTTASVSDPDGYLIEICSPVQVPSAG</sequence>
<dbReference type="Pfam" id="PF00903">
    <property type="entry name" value="Glyoxalase"/>
    <property type="match status" value="1"/>
</dbReference>
<reference evidence="3" key="1">
    <citation type="submission" date="2024-04" db="EMBL/GenBank/DDBJ databases">
        <title>Phylogenomic analyses of a clade within the roseobacter group suggest taxonomic reassignments of species of the genera Aestuariivita, Citreicella, Loktanella, Nautella, Pelagibaca, Ruegeria, Thalassobius, Thiobacimonas and Tropicibacter, and the proposal o.</title>
        <authorList>
            <person name="Jeon C.O."/>
        </authorList>
    </citation>
    <scope>NUCLEOTIDE SEQUENCE [LARGE SCALE GENOMIC DNA]</scope>
    <source>
        <strain evidence="3">SS1-5</strain>
    </source>
</reference>
<keyword evidence="3" id="KW-1185">Reference proteome</keyword>
<dbReference type="SUPFAM" id="SSF54593">
    <property type="entry name" value="Glyoxalase/Bleomycin resistance protein/Dihydroxybiphenyl dioxygenase"/>
    <property type="match status" value="1"/>
</dbReference>
<dbReference type="Gene3D" id="3.10.180.10">
    <property type="entry name" value="2,3-Dihydroxybiphenyl 1,2-Dioxygenase, domain 1"/>
    <property type="match status" value="1"/>
</dbReference>